<dbReference type="Proteomes" id="UP000262172">
    <property type="component" value="Unassembled WGS sequence"/>
</dbReference>
<dbReference type="RefSeq" id="WP_116242882.1">
    <property type="nucleotide sequence ID" value="NZ_QUAB01000046.1"/>
</dbReference>
<accession>A0A371NQM7</accession>
<dbReference type="EMBL" id="QUAB01000046">
    <property type="protein sequence ID" value="REJ04483.1"/>
    <property type="molecule type" value="Genomic_DNA"/>
</dbReference>
<feature type="domain" description="RsbT co-antagonist protein RsbRD N-terminal" evidence="2">
    <location>
        <begin position="23"/>
        <end position="157"/>
    </location>
</feature>
<feature type="domain" description="PucR C-terminal helix-turn-helix" evidence="1">
    <location>
        <begin position="331"/>
        <end position="388"/>
    </location>
</feature>
<sequence length="394" mass="41076">MTKSALMFGDRSAADVLLGSRATANRVIAAIAATNPVQHGTGAASLAADIRWVVERNLRAVVAVLEGTAEGTVDDELLRASAIRRFDEGSSFSSVASAYHRGVSVLWEELARATVDPDVLSEAGTRMLGHLEHITVALAEDYQRSASALQSVERDARFALFTALVSGADAAGEAHRSGLELADRYGVLVLRLSASDPDVPIDVAARRITRRARVIIEGDGHPDALAVLGPAGGTALIPLTGGDEGLRTALAASLRTAFGEACTAAWVSVPVEEVPEAVTLGEELVSIALRERGSGAFVTLDELLFEYQASRAGPAHAALSARLSGIGEETIATAEAYLRTGGDRRATAAAMNVHPNTVDYRLGRLAVLSGMDIGDPRGAALIEAALIARRGDSA</sequence>
<dbReference type="PANTHER" id="PTHR33744:SF1">
    <property type="entry name" value="DNA-BINDING TRANSCRIPTIONAL ACTIVATOR ADER"/>
    <property type="match status" value="1"/>
</dbReference>
<dbReference type="InterPro" id="IPR042070">
    <property type="entry name" value="PucR_C-HTH_sf"/>
</dbReference>
<evidence type="ECO:0000259" key="2">
    <source>
        <dbReference type="Pfam" id="PF14361"/>
    </source>
</evidence>
<dbReference type="OrthoDB" id="3190266at2"/>
<dbReference type="Pfam" id="PF14361">
    <property type="entry name" value="RsbRD_N"/>
    <property type="match status" value="1"/>
</dbReference>
<comment type="caution">
    <text evidence="3">The sequence shown here is derived from an EMBL/GenBank/DDBJ whole genome shotgun (WGS) entry which is preliminary data.</text>
</comment>
<evidence type="ECO:0000313" key="3">
    <source>
        <dbReference type="EMBL" id="REJ04483.1"/>
    </source>
</evidence>
<dbReference type="InterPro" id="IPR025751">
    <property type="entry name" value="RsbRD_N_dom"/>
</dbReference>
<dbReference type="InterPro" id="IPR051448">
    <property type="entry name" value="CdaR-like_regulators"/>
</dbReference>
<name>A0A371NQM7_9MICO</name>
<dbReference type="PANTHER" id="PTHR33744">
    <property type="entry name" value="CARBOHYDRATE DIACID REGULATOR"/>
    <property type="match status" value="1"/>
</dbReference>
<dbReference type="Pfam" id="PF13556">
    <property type="entry name" value="HTH_30"/>
    <property type="match status" value="1"/>
</dbReference>
<dbReference type="Gene3D" id="1.10.10.2840">
    <property type="entry name" value="PucR C-terminal helix-turn-helix domain"/>
    <property type="match status" value="1"/>
</dbReference>
<evidence type="ECO:0000313" key="4">
    <source>
        <dbReference type="Proteomes" id="UP000262172"/>
    </source>
</evidence>
<protein>
    <submittedName>
        <fullName evidence="3">PucR family transcriptional regulator</fullName>
    </submittedName>
</protein>
<proteinExistence type="predicted"/>
<dbReference type="InterPro" id="IPR025736">
    <property type="entry name" value="PucR_C-HTH_dom"/>
</dbReference>
<reference evidence="3 4" key="1">
    <citation type="submission" date="2018-08" db="EMBL/GenBank/DDBJ databases">
        <title>Isolation, diversity and antifungal activity of Actinobacteria from cow dung.</title>
        <authorList>
            <person name="Ling L."/>
        </authorList>
    </citation>
    <scope>NUCLEOTIDE SEQUENCE [LARGE SCALE GENOMIC DNA]</scope>
    <source>
        <strain evidence="3 4">NEAU-LLE</strain>
    </source>
</reference>
<evidence type="ECO:0000259" key="1">
    <source>
        <dbReference type="Pfam" id="PF13556"/>
    </source>
</evidence>
<dbReference type="AlphaFoldDB" id="A0A371NQM7"/>
<gene>
    <name evidence="3" type="ORF">DY023_13610</name>
</gene>
<keyword evidence="4" id="KW-1185">Reference proteome</keyword>
<organism evidence="3 4">
    <name type="scientific">Microbacterium bovistercoris</name>
    <dbReference type="NCBI Taxonomy" id="2293570"/>
    <lineage>
        <taxon>Bacteria</taxon>
        <taxon>Bacillati</taxon>
        <taxon>Actinomycetota</taxon>
        <taxon>Actinomycetes</taxon>
        <taxon>Micrococcales</taxon>
        <taxon>Microbacteriaceae</taxon>
        <taxon>Microbacterium</taxon>
    </lineage>
</organism>